<dbReference type="EMBL" id="CAVMBE010000065">
    <property type="protein sequence ID" value="CAK4032552.1"/>
    <property type="molecule type" value="Genomic_DNA"/>
</dbReference>
<proteinExistence type="predicted"/>
<comment type="caution">
    <text evidence="2">The sequence shown here is derived from an EMBL/GenBank/DDBJ whole genome shotgun (WGS) entry which is preliminary data.</text>
</comment>
<evidence type="ECO:0000256" key="1">
    <source>
        <dbReference type="SAM" id="MobiDB-lite"/>
    </source>
</evidence>
<keyword evidence="3" id="KW-1185">Reference proteome</keyword>
<organism evidence="2 3">
    <name type="scientific">Lecanosticta acicola</name>
    <dbReference type="NCBI Taxonomy" id="111012"/>
    <lineage>
        <taxon>Eukaryota</taxon>
        <taxon>Fungi</taxon>
        <taxon>Dikarya</taxon>
        <taxon>Ascomycota</taxon>
        <taxon>Pezizomycotina</taxon>
        <taxon>Dothideomycetes</taxon>
        <taxon>Dothideomycetidae</taxon>
        <taxon>Mycosphaerellales</taxon>
        <taxon>Mycosphaerellaceae</taxon>
        <taxon>Lecanosticta</taxon>
    </lineage>
</organism>
<name>A0AAI8Z510_9PEZI</name>
<dbReference type="Proteomes" id="UP001296104">
    <property type="component" value="Unassembled WGS sequence"/>
</dbReference>
<evidence type="ECO:0000313" key="3">
    <source>
        <dbReference type="Proteomes" id="UP001296104"/>
    </source>
</evidence>
<feature type="region of interest" description="Disordered" evidence="1">
    <location>
        <begin position="166"/>
        <end position="197"/>
    </location>
</feature>
<dbReference type="AlphaFoldDB" id="A0AAI8Z510"/>
<sequence>MVRLLNLDQVGEREAGPAAYQACRHASPSATLAGSDRRPNPNMNQFSAALSIYPIVSVLARYLDLTSLFELSRTCHQVRANLLHHRQLLMSRALRCENESADPAKRLGNALHASHQVWTAYGQNGVNVGRITGGKLGACAMDMVGECRSCSKIICRSLHEIAARQANDHHPNRGRRREVHEATPGAATSAATLKTNSNVRAGLGEGNEGVECGRTRDCLAARMVEKDVECDFAELAALHAETAKAEVQGRHWNGSSYSTQEIVGIGGKVKTKVKKRMPVGAIVKEYEDEREQEKFLSREQGGANRSWCSWCSRVVVGKKDLSGATKSTDSIASASSTASI</sequence>
<evidence type="ECO:0000313" key="2">
    <source>
        <dbReference type="EMBL" id="CAK4032552.1"/>
    </source>
</evidence>
<gene>
    <name evidence="2" type="ORF">LECACI_7A007710</name>
</gene>
<accession>A0AAI8Z510</accession>
<protein>
    <recommendedName>
        <fullName evidence="4">F-box domain-containing protein</fullName>
    </recommendedName>
</protein>
<reference evidence="2" key="1">
    <citation type="submission" date="2023-11" db="EMBL/GenBank/DDBJ databases">
        <authorList>
            <person name="Alioto T."/>
            <person name="Alioto T."/>
            <person name="Gomez Garrido J."/>
        </authorList>
    </citation>
    <scope>NUCLEOTIDE SEQUENCE</scope>
</reference>
<evidence type="ECO:0008006" key="4">
    <source>
        <dbReference type="Google" id="ProtNLM"/>
    </source>
</evidence>